<dbReference type="EMBL" id="FNZK01000001">
    <property type="protein sequence ID" value="SEI82546.1"/>
    <property type="molecule type" value="Genomic_DNA"/>
</dbReference>
<name>A0A1H6TTG4_9FIRM</name>
<evidence type="ECO:0000313" key="3">
    <source>
        <dbReference type="EMBL" id="SEI82546.1"/>
    </source>
</evidence>
<reference evidence="3 4" key="1">
    <citation type="submission" date="2016-10" db="EMBL/GenBank/DDBJ databases">
        <authorList>
            <person name="de Groot N.N."/>
        </authorList>
    </citation>
    <scope>NUCLEOTIDE SEQUENCE [LARGE SCALE GENOMIC DNA]</scope>
    <source>
        <strain evidence="3 4">DSM 2179</strain>
    </source>
</reference>
<keyword evidence="2" id="KW-0472">Membrane</keyword>
<evidence type="ECO:0000313" key="4">
    <source>
        <dbReference type="Proteomes" id="UP000199662"/>
    </source>
</evidence>
<accession>A0A1H6TTG4</accession>
<organism evidence="3 4">
    <name type="scientific">Propionispira arboris</name>
    <dbReference type="NCBI Taxonomy" id="84035"/>
    <lineage>
        <taxon>Bacteria</taxon>
        <taxon>Bacillati</taxon>
        <taxon>Bacillota</taxon>
        <taxon>Negativicutes</taxon>
        <taxon>Selenomonadales</taxon>
        <taxon>Selenomonadaceae</taxon>
        <taxon>Propionispira</taxon>
    </lineage>
</organism>
<gene>
    <name evidence="3" type="ORF">SAMN05660742_101159</name>
</gene>
<evidence type="ECO:0000256" key="1">
    <source>
        <dbReference type="SAM" id="Coils"/>
    </source>
</evidence>
<sequence length="325" mass="36848">MEERKKKIIAGSLTLVVLAFLCGLYWQNHKETTTAGNLSTQDYTIGVIDLKQAMQAHPRYNDLVKLRKERSTLAAAAAVKTDFNLVNPPPVIDAQAFDDSVKQQSSQQIEENKIKLKQTVLNQKKTLGASVAAQREADLEAVREKYLNVIFNLQLQYDNLKANNEVKQQLAADIEAERQKRNQELDAVNRQYDKKIQQSLQVFIAQKQKEQQAFEAALLQKKQQEAAANRQQAQSRDDQTMKDQAMPFSVDDIMQKNEALNNKDKEITLLEDLINQDIAGIAAKIAITNHLECVFANVEVNIHALDITDDVIKEFQTTRQVTKNE</sequence>
<proteinExistence type="predicted"/>
<evidence type="ECO:0000256" key="2">
    <source>
        <dbReference type="SAM" id="Phobius"/>
    </source>
</evidence>
<dbReference type="STRING" id="84035.SAMN05660742_101159"/>
<keyword evidence="1" id="KW-0175">Coiled coil</keyword>
<protein>
    <recommendedName>
        <fullName evidence="5">Outer membrane protein (OmpH-like)</fullName>
    </recommendedName>
</protein>
<feature type="coiled-coil region" evidence="1">
    <location>
        <begin position="157"/>
        <end position="276"/>
    </location>
</feature>
<dbReference type="AlphaFoldDB" id="A0A1H6TTG4"/>
<dbReference type="Proteomes" id="UP000199662">
    <property type="component" value="Unassembled WGS sequence"/>
</dbReference>
<evidence type="ECO:0008006" key="5">
    <source>
        <dbReference type="Google" id="ProtNLM"/>
    </source>
</evidence>
<dbReference type="RefSeq" id="WP_091828388.1">
    <property type="nucleotide sequence ID" value="NZ_FNZK01000001.1"/>
</dbReference>
<keyword evidence="2" id="KW-0812">Transmembrane</keyword>
<keyword evidence="2" id="KW-1133">Transmembrane helix</keyword>
<feature type="transmembrane region" description="Helical" evidence="2">
    <location>
        <begin position="7"/>
        <end position="26"/>
    </location>
</feature>
<keyword evidence="4" id="KW-1185">Reference proteome</keyword>